<feature type="compositionally biased region" description="Basic and acidic residues" evidence="1">
    <location>
        <begin position="67"/>
        <end position="76"/>
    </location>
</feature>
<proteinExistence type="predicted"/>
<feature type="region of interest" description="Disordered" evidence="1">
    <location>
        <begin position="1"/>
        <end position="99"/>
    </location>
</feature>
<feature type="compositionally biased region" description="Low complexity" evidence="1">
    <location>
        <begin position="298"/>
        <end position="317"/>
    </location>
</feature>
<feature type="compositionally biased region" description="Basic and acidic residues" evidence="1">
    <location>
        <begin position="83"/>
        <end position="99"/>
    </location>
</feature>
<evidence type="ECO:0000313" key="3">
    <source>
        <dbReference type="Proteomes" id="UP001626550"/>
    </source>
</evidence>
<keyword evidence="3" id="KW-1185">Reference proteome</keyword>
<evidence type="ECO:0000313" key="2">
    <source>
        <dbReference type="EMBL" id="KAL3314251.1"/>
    </source>
</evidence>
<gene>
    <name evidence="2" type="ORF">Ciccas_007135</name>
</gene>
<dbReference type="EMBL" id="JBJKFK010001055">
    <property type="protein sequence ID" value="KAL3314251.1"/>
    <property type="molecule type" value="Genomic_DNA"/>
</dbReference>
<feature type="region of interest" description="Disordered" evidence="1">
    <location>
        <begin position="272"/>
        <end position="321"/>
    </location>
</feature>
<feature type="compositionally biased region" description="Basic residues" evidence="1">
    <location>
        <begin position="1"/>
        <end position="11"/>
    </location>
</feature>
<reference evidence="2 3" key="1">
    <citation type="submission" date="2024-11" db="EMBL/GenBank/DDBJ databases">
        <title>Adaptive evolution of stress response genes in parasites aligns with host niche diversity.</title>
        <authorList>
            <person name="Hahn C."/>
            <person name="Resl P."/>
        </authorList>
    </citation>
    <scope>NUCLEOTIDE SEQUENCE [LARGE SCALE GENOMIC DNA]</scope>
    <source>
        <strain evidence="2">EGGRZ-B1_66</strain>
        <tissue evidence="2">Body</tissue>
    </source>
</reference>
<dbReference type="AlphaFoldDB" id="A0ABD2Q3Q7"/>
<dbReference type="Proteomes" id="UP001626550">
    <property type="component" value="Unassembled WGS sequence"/>
</dbReference>
<accession>A0ABD2Q3Q7</accession>
<organism evidence="2 3">
    <name type="scientific">Cichlidogyrus casuarinus</name>
    <dbReference type="NCBI Taxonomy" id="1844966"/>
    <lineage>
        <taxon>Eukaryota</taxon>
        <taxon>Metazoa</taxon>
        <taxon>Spiralia</taxon>
        <taxon>Lophotrochozoa</taxon>
        <taxon>Platyhelminthes</taxon>
        <taxon>Monogenea</taxon>
        <taxon>Monopisthocotylea</taxon>
        <taxon>Dactylogyridea</taxon>
        <taxon>Ancyrocephalidae</taxon>
        <taxon>Cichlidogyrus</taxon>
    </lineage>
</organism>
<comment type="caution">
    <text evidence="2">The sequence shown here is derived from an EMBL/GenBank/DDBJ whole genome shotgun (WGS) entry which is preliminary data.</text>
</comment>
<sequence>MSASRMRKQRFPRAERRKALVGDSNINDDFIVDEQNYFCPPSKRPHITPRTDPSPPPPQVSKTTQRQRKESDDRNNHYALAPRLDKRARDEHNEQERSRRRELAVIYELIRSSFSQDDLRHLEPGVAPKSIEKLSYPQVLQVAHSIMLEEAHHIKMYERALQDIRYLEKELSKAGVTPPPRPNCPLLSENYRKVISIVESILRTDKIARNGCGLYEMSPSDRATYGDQQLSFVRSRHQHVLSVTQDLFSPSERRNPCVASRRHSAVARYGTGMASHAHSHSYQNSRPAVSSGSETRNLRLLSSTSSSQTNNQSQNSNGSVASLEDLEDLELQSIVESYDLFQNPLEEPFGHYDPVDVTFGLLPDL</sequence>
<evidence type="ECO:0008006" key="4">
    <source>
        <dbReference type="Google" id="ProtNLM"/>
    </source>
</evidence>
<name>A0ABD2Q3Q7_9PLAT</name>
<feature type="compositionally biased region" description="Polar residues" evidence="1">
    <location>
        <begin position="280"/>
        <end position="294"/>
    </location>
</feature>
<evidence type="ECO:0000256" key="1">
    <source>
        <dbReference type="SAM" id="MobiDB-lite"/>
    </source>
</evidence>
<protein>
    <recommendedName>
        <fullName evidence="4">BHLH domain-containing protein</fullName>
    </recommendedName>
</protein>